<keyword evidence="2" id="KW-1185">Reference proteome</keyword>
<sequence length="69" mass="8088">MSEPITYAIKLHCIRQMIVAKNQWLEKFSTGRDKRPDYEVEAKRHEVIILRTIEEDYRVAVDVEAGRAA</sequence>
<protein>
    <submittedName>
        <fullName evidence="1">Uncharacterized protein</fullName>
    </submittedName>
</protein>
<gene>
    <name evidence="1" type="ORF">IHQ72_29610</name>
</gene>
<dbReference type="Proteomes" id="UP001058098">
    <property type="component" value="Chromosome"/>
</dbReference>
<name>A0ABY5QXC4_9HYPH</name>
<evidence type="ECO:0000313" key="2">
    <source>
        <dbReference type="Proteomes" id="UP001058098"/>
    </source>
</evidence>
<dbReference type="RefSeq" id="WP_258119130.1">
    <property type="nucleotide sequence ID" value="NZ_CP062229.1"/>
</dbReference>
<proteinExistence type="predicted"/>
<evidence type="ECO:0000313" key="1">
    <source>
        <dbReference type="EMBL" id="UVC14727.1"/>
    </source>
</evidence>
<organism evidence="1 2">
    <name type="scientific">Mesorhizobium onobrychidis</name>
    <dbReference type="NCBI Taxonomy" id="2775404"/>
    <lineage>
        <taxon>Bacteria</taxon>
        <taxon>Pseudomonadati</taxon>
        <taxon>Pseudomonadota</taxon>
        <taxon>Alphaproteobacteria</taxon>
        <taxon>Hyphomicrobiales</taxon>
        <taxon>Phyllobacteriaceae</taxon>
        <taxon>Mesorhizobium</taxon>
    </lineage>
</organism>
<dbReference type="EMBL" id="CP062229">
    <property type="protein sequence ID" value="UVC14727.1"/>
    <property type="molecule type" value="Genomic_DNA"/>
</dbReference>
<reference evidence="1" key="1">
    <citation type="submission" date="2020-09" db="EMBL/GenBank/DDBJ databases">
        <title>Rhizobia associated with sainfoin plants.</title>
        <authorList>
            <person name="Asharfi S."/>
            <person name="Kuzmanovic N."/>
            <person name="Bunk B."/>
            <person name="Sproeer C."/>
            <person name="Becker M."/>
            <person name="Thuenen T."/>
        </authorList>
    </citation>
    <scope>NUCLEOTIDE SEQUENCE</scope>
    <source>
        <strain evidence="1">OM4</strain>
    </source>
</reference>
<accession>A0ABY5QXC4</accession>